<dbReference type="AlphaFoldDB" id="A0A288QTV1"/>
<dbReference type="InterPro" id="IPR001341">
    <property type="entry name" value="Asp_kinase"/>
</dbReference>
<comment type="pathway">
    <text evidence="11">Amino-acid biosynthesis; L-methionine biosynthesis via de novo pathway; L-homoserine from L-aspartate: step 1/3.</text>
</comment>
<dbReference type="PROSITE" id="PS00324">
    <property type="entry name" value="ASPARTOKINASE"/>
    <property type="match status" value="1"/>
</dbReference>
<dbReference type="InterPro" id="IPR042199">
    <property type="entry name" value="AsparK_Bifunc_asparK/hSer_DH"/>
</dbReference>
<dbReference type="Pfam" id="PF22468">
    <property type="entry name" value="ACT_9"/>
    <property type="match status" value="1"/>
</dbReference>
<evidence type="ECO:0000256" key="6">
    <source>
        <dbReference type="ARBA" id="ARBA00022777"/>
    </source>
</evidence>
<dbReference type="Gene3D" id="3.30.2130.10">
    <property type="entry name" value="VC0802-like"/>
    <property type="match status" value="1"/>
</dbReference>
<dbReference type="InterPro" id="IPR054352">
    <property type="entry name" value="ACT_Aspartokinase"/>
</dbReference>
<evidence type="ECO:0000256" key="4">
    <source>
        <dbReference type="ARBA" id="ARBA00022679"/>
    </source>
</evidence>
<dbReference type="InterPro" id="IPR001048">
    <property type="entry name" value="Asp/Glu/Uridylate_kinase"/>
</dbReference>
<keyword evidence="6 10" id="KW-0418">Kinase</keyword>
<proteinExistence type="inferred from homology"/>
<comment type="similarity">
    <text evidence="3 10">Belongs to the aspartokinase family.</text>
</comment>
<keyword evidence="11" id="KW-0028">Amino-acid biosynthesis</keyword>
<dbReference type="CDD" id="cd04911">
    <property type="entry name" value="ACT_AKiii-YclM-BS_1"/>
    <property type="match status" value="1"/>
</dbReference>
<dbReference type="InterPro" id="IPR018042">
    <property type="entry name" value="Aspartate_kinase_CS"/>
</dbReference>
<comment type="caution">
    <text evidence="14">The sequence shown here is derived from an EMBL/GenBank/DDBJ whole genome shotgun (WGS) entry which is preliminary data.</text>
</comment>
<keyword evidence="8" id="KW-0220">Diaminopimelate biosynthesis</keyword>
<evidence type="ECO:0000256" key="8">
    <source>
        <dbReference type="ARBA" id="ARBA00022915"/>
    </source>
</evidence>
<feature type="domain" description="Aspartate/glutamate/uridylate kinase" evidence="12">
    <location>
        <begin position="2"/>
        <end position="278"/>
    </location>
</feature>
<dbReference type="UniPathway" id="UPA00034">
    <property type="reaction ID" value="UER00015"/>
</dbReference>
<evidence type="ECO:0000256" key="5">
    <source>
        <dbReference type="ARBA" id="ARBA00022741"/>
    </source>
</evidence>
<feature type="domain" description="Aspartokinase ACT" evidence="13">
    <location>
        <begin position="390"/>
        <end position="449"/>
    </location>
</feature>
<dbReference type="GO" id="GO:0009088">
    <property type="term" value="P:threonine biosynthetic process"/>
    <property type="evidence" value="ECO:0007669"/>
    <property type="project" value="UniProtKB-UniPathway"/>
</dbReference>
<evidence type="ECO:0000313" key="15">
    <source>
        <dbReference type="Proteomes" id="UP000254912"/>
    </source>
</evidence>
<dbReference type="GO" id="GO:0005829">
    <property type="term" value="C:cytosol"/>
    <property type="evidence" value="ECO:0007669"/>
    <property type="project" value="TreeGrafter"/>
</dbReference>
<evidence type="ECO:0000256" key="2">
    <source>
        <dbReference type="ARBA" id="ARBA00004766"/>
    </source>
</evidence>
<keyword evidence="15" id="KW-1185">Reference proteome</keyword>
<dbReference type="GeneID" id="94546061"/>
<evidence type="ECO:0000256" key="3">
    <source>
        <dbReference type="ARBA" id="ARBA00010122"/>
    </source>
</evidence>
<dbReference type="PANTHER" id="PTHR21499:SF67">
    <property type="entry name" value="ASPARTOKINASE 3"/>
    <property type="match status" value="1"/>
</dbReference>
<dbReference type="EC" id="2.7.2.4" evidence="10"/>
<dbReference type="RefSeq" id="WP_070230123.1">
    <property type="nucleotide sequence ID" value="NZ_BJYO01000002.1"/>
</dbReference>
<comment type="pathway">
    <text evidence="11">Amino-acid biosynthesis; L-threonine biosynthesis; L-threonine from L-aspartate: step 1/5.</text>
</comment>
<keyword evidence="4 10" id="KW-0808">Transferase</keyword>
<dbReference type="KEGG" id="wso:WSWS_00864"/>
<dbReference type="Pfam" id="PF00696">
    <property type="entry name" value="AA_kinase"/>
    <property type="match status" value="1"/>
</dbReference>
<evidence type="ECO:0000256" key="9">
    <source>
        <dbReference type="ARBA" id="ARBA00047872"/>
    </source>
</evidence>
<dbReference type="PIRSF" id="PIRSF000726">
    <property type="entry name" value="Asp_kin"/>
    <property type="match status" value="1"/>
</dbReference>
<reference evidence="14 15" key="1">
    <citation type="submission" date="2018-07" db="EMBL/GenBank/DDBJ databases">
        <title>Genomic Encyclopedia of Type Strains, Phase III (KMG-III): the genomes of soil and plant-associated and newly described type strains.</title>
        <authorList>
            <person name="Whitman W."/>
        </authorList>
    </citation>
    <scope>NUCLEOTIDE SEQUENCE [LARGE SCALE GENOMIC DNA]</scope>
    <source>
        <strain evidence="14 15">CECT 7031</strain>
    </source>
</reference>
<sequence>MKVIKFGGTSLADGPQLEKVIAIIDADATRQVVTVSAPGKRFSGDTKVTDLLLQYAQAAINGDDTQAIVAEIAARYQAIATYFHVDSTAIMPKIIEQLQHLAKQHYPSFDYLYAAFAGHGELLNAQLIAFILQATGHNARFVSPKELGMQTTGAPRAATLAEISYQKMAWFTLASDEIIVVPGFFAYDEHGYMNTFKRGGSDITGAILARGLKATVYENFTDVSSIYAVSPKIVANPAPIAKMTYREMRELAYAGFAVFSDEAIVPVIKAGIPINVRNTNEPAAPGTLIVPENEIATTHAITGIASDDRFATLYLHRYLLNKEIGFTRRLLDILYRHGISYEHMPTGIDDLSIIFDKSLTSRAQFEAMIADIRTEIQPDILEWHTDYALIMVVGEGMQEMHGAVANIIEPLTEAGINISMVNQGASRISVMLGLPADQVDAAVKVIYEQVY</sequence>
<name>A0A288QTV1_9LACO</name>
<comment type="pathway">
    <text evidence="2 11">Amino-acid biosynthesis; L-lysine biosynthesis via DAP pathway; (S)-tetrahydrodipicolinate from L-aspartate: step 1/4.</text>
</comment>
<comment type="catalytic activity">
    <reaction evidence="9 10">
        <text>L-aspartate + ATP = 4-phospho-L-aspartate + ADP</text>
        <dbReference type="Rhea" id="RHEA:23776"/>
        <dbReference type="ChEBI" id="CHEBI:29991"/>
        <dbReference type="ChEBI" id="CHEBI:30616"/>
        <dbReference type="ChEBI" id="CHEBI:57535"/>
        <dbReference type="ChEBI" id="CHEBI:456216"/>
        <dbReference type="EC" id="2.7.2.4"/>
    </reaction>
</comment>
<dbReference type="NCBIfam" id="NF006540">
    <property type="entry name" value="PRK09034.1"/>
    <property type="match status" value="1"/>
</dbReference>
<organism evidence="14 15">
    <name type="scientific">Weissella soli</name>
    <dbReference type="NCBI Taxonomy" id="155866"/>
    <lineage>
        <taxon>Bacteria</taxon>
        <taxon>Bacillati</taxon>
        <taxon>Bacillota</taxon>
        <taxon>Bacilli</taxon>
        <taxon>Lactobacillales</taxon>
        <taxon>Lactobacillaceae</taxon>
        <taxon>Weissella</taxon>
    </lineage>
</organism>
<keyword evidence="7" id="KW-0067">ATP-binding</keyword>
<dbReference type="PANTHER" id="PTHR21499">
    <property type="entry name" value="ASPARTATE KINASE"/>
    <property type="match status" value="1"/>
</dbReference>
<evidence type="ECO:0000259" key="12">
    <source>
        <dbReference type="Pfam" id="PF00696"/>
    </source>
</evidence>
<dbReference type="EMBL" id="QRAS01000001">
    <property type="protein sequence ID" value="RDL12066.1"/>
    <property type="molecule type" value="Genomic_DNA"/>
</dbReference>
<evidence type="ECO:0000256" key="11">
    <source>
        <dbReference type="RuleBase" id="RU004249"/>
    </source>
</evidence>
<dbReference type="NCBIfam" id="TIGR00657">
    <property type="entry name" value="asp_kinases"/>
    <property type="match status" value="1"/>
</dbReference>
<gene>
    <name evidence="14" type="ORF">DFP99_0492</name>
</gene>
<protein>
    <recommendedName>
        <fullName evidence="10">Aspartokinase</fullName>
        <ecNumber evidence="10">2.7.2.4</ecNumber>
    </recommendedName>
</protein>
<dbReference type="Gene3D" id="3.40.1160.10">
    <property type="entry name" value="Acetylglutamate kinase-like"/>
    <property type="match status" value="1"/>
</dbReference>
<dbReference type="GO" id="GO:0004072">
    <property type="term" value="F:aspartate kinase activity"/>
    <property type="evidence" value="ECO:0007669"/>
    <property type="project" value="UniProtKB-EC"/>
</dbReference>
<dbReference type="UniPathway" id="UPA00050">
    <property type="reaction ID" value="UER00461"/>
</dbReference>
<dbReference type="SUPFAM" id="SSF53633">
    <property type="entry name" value="Carbamate kinase-like"/>
    <property type="match status" value="1"/>
</dbReference>
<dbReference type="UniPathway" id="UPA00051">
    <property type="reaction ID" value="UER00462"/>
</dbReference>
<dbReference type="GO" id="GO:0009089">
    <property type="term" value="P:lysine biosynthetic process via diaminopimelate"/>
    <property type="evidence" value="ECO:0007669"/>
    <property type="project" value="UniProtKB-UniPathway"/>
</dbReference>
<dbReference type="Gene3D" id="1.20.120.1320">
    <property type="entry name" value="Aspartokinase, catalytic domain"/>
    <property type="match status" value="1"/>
</dbReference>
<dbReference type="Proteomes" id="UP000254912">
    <property type="component" value="Unassembled WGS sequence"/>
</dbReference>
<evidence type="ECO:0000256" key="10">
    <source>
        <dbReference type="RuleBase" id="RU003448"/>
    </source>
</evidence>
<evidence type="ECO:0000256" key="1">
    <source>
        <dbReference type="ARBA" id="ARBA00003121"/>
    </source>
</evidence>
<evidence type="ECO:0000313" key="14">
    <source>
        <dbReference type="EMBL" id="RDL12066.1"/>
    </source>
</evidence>
<dbReference type="SUPFAM" id="SSF55021">
    <property type="entry name" value="ACT-like"/>
    <property type="match status" value="2"/>
</dbReference>
<evidence type="ECO:0000256" key="7">
    <source>
        <dbReference type="ARBA" id="ARBA00022840"/>
    </source>
</evidence>
<accession>A0A288QTV1</accession>
<dbReference type="InterPro" id="IPR045865">
    <property type="entry name" value="ACT-like_dom_sf"/>
</dbReference>
<dbReference type="InterPro" id="IPR036393">
    <property type="entry name" value="AceGlu_kinase-like_sf"/>
</dbReference>
<dbReference type="InterPro" id="IPR005260">
    <property type="entry name" value="Asp_kin_monofn"/>
</dbReference>
<dbReference type="GO" id="GO:0005524">
    <property type="term" value="F:ATP binding"/>
    <property type="evidence" value="ECO:0007669"/>
    <property type="project" value="UniProtKB-KW"/>
</dbReference>
<dbReference type="GO" id="GO:0019877">
    <property type="term" value="P:diaminopimelate biosynthetic process"/>
    <property type="evidence" value="ECO:0007669"/>
    <property type="project" value="UniProtKB-KW"/>
</dbReference>
<keyword evidence="5" id="KW-0547">Nucleotide-binding</keyword>
<comment type="function">
    <text evidence="1">Catalyzes the phosphorylation of the beta-carboxyl group of aspartic acid with ATP to yield 4-phospho-L-aspartate, which is involved in the branched biosynthetic pathway leading to the biosynthesis of amino acids threonine, isoleucine and methionine.</text>
</comment>
<dbReference type="GO" id="GO:0009090">
    <property type="term" value="P:homoserine biosynthetic process"/>
    <property type="evidence" value="ECO:0007669"/>
    <property type="project" value="TreeGrafter"/>
</dbReference>
<evidence type="ECO:0000259" key="13">
    <source>
        <dbReference type="Pfam" id="PF22468"/>
    </source>
</evidence>